<feature type="region of interest" description="Disordered" evidence="1">
    <location>
        <begin position="475"/>
        <end position="573"/>
    </location>
</feature>
<feature type="region of interest" description="Disordered" evidence="1">
    <location>
        <begin position="1"/>
        <end position="205"/>
    </location>
</feature>
<reference evidence="3" key="2">
    <citation type="submission" date="2013-07" db="EMBL/GenBank/DDBJ databases">
        <authorList>
            <consortium name="The Broad Institute Genome Sequencing Platform"/>
            <person name="Cuomo C."/>
            <person name="Litvintseva A."/>
            <person name="Chen Y."/>
            <person name="Heitman J."/>
            <person name="Sun S."/>
            <person name="Springer D."/>
            <person name="Dromer F."/>
            <person name="Young S.K."/>
            <person name="Zeng Q."/>
            <person name="Gargeya S."/>
            <person name="Fitzgerald M."/>
            <person name="Abouelleil A."/>
            <person name="Alvarado L."/>
            <person name="Berlin A.M."/>
            <person name="Chapman S.B."/>
            <person name="Dewar J."/>
            <person name="Goldberg J."/>
            <person name="Griggs A."/>
            <person name="Gujja S."/>
            <person name="Hansen M."/>
            <person name="Howarth C."/>
            <person name="Imamovic A."/>
            <person name="Larimer J."/>
            <person name="McCowan C."/>
            <person name="Murphy C."/>
            <person name="Pearson M."/>
            <person name="Priest M."/>
            <person name="Roberts A."/>
            <person name="Saif S."/>
            <person name="Shea T."/>
            <person name="Sykes S."/>
            <person name="Wortman J."/>
            <person name="Nusbaum C."/>
            <person name="Birren B."/>
        </authorList>
    </citation>
    <scope>NUCLEOTIDE SEQUENCE</scope>
    <source>
        <strain evidence="3">CBS 10117</strain>
    </source>
</reference>
<feature type="compositionally biased region" description="Basic and acidic residues" evidence="1">
    <location>
        <begin position="141"/>
        <end position="157"/>
    </location>
</feature>
<feature type="compositionally biased region" description="Basic and acidic residues" evidence="1">
    <location>
        <begin position="98"/>
        <end position="129"/>
    </location>
</feature>
<evidence type="ECO:0000313" key="2">
    <source>
        <dbReference type="EMBL" id="OBR85886.1"/>
    </source>
</evidence>
<dbReference type="EMBL" id="KI894030">
    <property type="protein sequence ID" value="OBR85886.1"/>
    <property type="molecule type" value="Genomic_DNA"/>
</dbReference>
<gene>
    <name evidence="2" type="ORF">I303_03600</name>
    <name evidence="3" type="ORF">I303_103578</name>
</gene>
<protein>
    <submittedName>
        <fullName evidence="2">Uncharacterized protein</fullName>
    </submittedName>
</protein>
<dbReference type="RefSeq" id="XP_018263728.1">
    <property type="nucleotide sequence ID" value="XM_018406920.1"/>
</dbReference>
<name>A0A1A6A752_9TREE</name>
<feature type="compositionally biased region" description="Basic and acidic residues" evidence="1">
    <location>
        <begin position="539"/>
        <end position="556"/>
    </location>
</feature>
<evidence type="ECO:0000313" key="4">
    <source>
        <dbReference type="Proteomes" id="UP000078595"/>
    </source>
</evidence>
<dbReference type="PANTHER" id="PTHR13595">
    <property type="entry name" value="ARL6IP4 PROTEIN"/>
    <property type="match status" value="1"/>
</dbReference>
<accession>A0A1A6A752</accession>
<feature type="compositionally biased region" description="Basic and acidic residues" evidence="1">
    <location>
        <begin position="349"/>
        <end position="372"/>
    </location>
</feature>
<feature type="region of interest" description="Disordered" evidence="1">
    <location>
        <begin position="595"/>
        <end position="645"/>
    </location>
</feature>
<dbReference type="KEGG" id="kdj:28967299"/>
<reference evidence="3" key="3">
    <citation type="submission" date="2024-02" db="EMBL/GenBank/DDBJ databases">
        <title>Comparative genomics of Cryptococcus and Kwoniella reveals pathogenesis evolution and contrasting modes of karyotype evolution via chromosome fusion or intercentromeric recombination.</title>
        <authorList>
            <person name="Coelho M.A."/>
            <person name="David-Palma M."/>
            <person name="Shea T."/>
            <person name="Bowers K."/>
            <person name="McGinley-Smith S."/>
            <person name="Mohammad A.W."/>
            <person name="Gnirke A."/>
            <person name="Yurkov A.M."/>
            <person name="Nowrousian M."/>
            <person name="Sun S."/>
            <person name="Cuomo C.A."/>
            <person name="Heitman J."/>
        </authorList>
    </citation>
    <scope>NUCLEOTIDE SEQUENCE</scope>
    <source>
        <strain evidence="3">CBS 10117</strain>
    </source>
</reference>
<feature type="compositionally biased region" description="Polar residues" evidence="1">
    <location>
        <begin position="158"/>
        <end position="167"/>
    </location>
</feature>
<dbReference type="PANTHER" id="PTHR13595:SF4">
    <property type="entry name" value="CHROMOSOME UNDETERMINED SCAFFOLD_77, WHOLE GENOME SHOTGUN SEQUENCE"/>
    <property type="match status" value="1"/>
</dbReference>
<dbReference type="VEuPathDB" id="FungiDB:I303_03600"/>
<sequence>MSLHRYFVPPPLALAVHPAPPPKARPTEKEKENAEKEAKDKDKKDNKQEPANNKEDKVQPDHDNKKDKAAVQPEPETPATPGSLIPEPPTPAPGALPHTEKEEKAKADGSDRLVGDAAKIDGEHTRARPVDNVAADIPGKANEKKEANSKSNDEKGKANNNQANQGTNKDKARVSLKDITPPPEAENTKAQEAEPPLEPIRLLPPAPLRPVRTKLDLNPAKPYPPINTDPRGAYHAYAKAVGNEVIYIDVTKDGWLTEQWKERSEREALKRLTGEWERELEREMEKQRERNKIKDVPSTAQGILLELWNVLAELENHEIPVDEFWAKFDWTKDKAKVHLSDVRRAVKDDDATKHGDEEKDEKEASTANDKARNSNTDLGQNSDDTKKEREIEWTKEGLEEILSSVGVQCIYNVDKPLKHWSLAPCAYLLLAHGYFLLRTDMYINFKPEEKAGKFEALITSGHDRVFGDMVKAQREKEYRERKERERKERAEKEKKQDKGKDEKDHRGKDEKDGVGKDGNSAEKEKKQDEDKDDEDEKDIEDKNKENDEDKEKNREQEEPETPTSNVKLLDGEPVLAAKDDAGVAVINPKEDKVIIAVPLNEGTKAKDVENKRDDDDKEKKRDEKHEAEAELVPAPKPAGGANPPTGGVAGLEGEMKKEKVPMNMNDIANAFKALDLTASAQAQARAKDDKDRDKVKLIWTWTERCEMWRWKNYEVGLHHIKPGGWEERDWKVFADDKEVWDFDDEQAVVELEEKDIYDWSC</sequence>
<feature type="compositionally biased region" description="Pro residues" evidence="1">
    <location>
        <begin position="8"/>
        <end position="24"/>
    </location>
</feature>
<dbReference type="Proteomes" id="UP000078595">
    <property type="component" value="Chromosome 4"/>
</dbReference>
<organism evidence="2">
    <name type="scientific">Kwoniella dejecticola CBS 10117</name>
    <dbReference type="NCBI Taxonomy" id="1296121"/>
    <lineage>
        <taxon>Eukaryota</taxon>
        <taxon>Fungi</taxon>
        <taxon>Dikarya</taxon>
        <taxon>Basidiomycota</taxon>
        <taxon>Agaricomycotina</taxon>
        <taxon>Tremellomycetes</taxon>
        <taxon>Tremellales</taxon>
        <taxon>Cryptococcaceae</taxon>
        <taxon>Kwoniella</taxon>
    </lineage>
</organism>
<keyword evidence="4" id="KW-1185">Reference proteome</keyword>
<feature type="compositionally biased region" description="Basic and acidic residues" evidence="1">
    <location>
        <begin position="475"/>
        <end position="529"/>
    </location>
</feature>
<feature type="compositionally biased region" description="Polar residues" evidence="1">
    <location>
        <begin position="373"/>
        <end position="382"/>
    </location>
</feature>
<feature type="compositionally biased region" description="Basic and acidic residues" evidence="1">
    <location>
        <begin position="603"/>
        <end position="628"/>
    </location>
</feature>
<dbReference type="OrthoDB" id="2564849at2759"/>
<evidence type="ECO:0000313" key="3">
    <source>
        <dbReference type="EMBL" id="WWC61001.1"/>
    </source>
</evidence>
<dbReference type="AlphaFoldDB" id="A0A1A6A752"/>
<feature type="region of interest" description="Disordered" evidence="1">
    <location>
        <begin position="349"/>
        <end position="388"/>
    </location>
</feature>
<feature type="compositionally biased region" description="Basic and acidic residues" evidence="1">
    <location>
        <begin position="25"/>
        <end position="69"/>
    </location>
</feature>
<evidence type="ECO:0000256" key="1">
    <source>
        <dbReference type="SAM" id="MobiDB-lite"/>
    </source>
</evidence>
<proteinExistence type="predicted"/>
<feature type="compositionally biased region" description="Pro residues" evidence="1">
    <location>
        <begin position="196"/>
        <end position="205"/>
    </location>
</feature>
<dbReference type="EMBL" id="CP144533">
    <property type="protein sequence ID" value="WWC61001.1"/>
    <property type="molecule type" value="Genomic_DNA"/>
</dbReference>
<dbReference type="GeneID" id="28967299"/>
<dbReference type="STRING" id="1296121.A0A1A6A752"/>
<reference evidence="2" key="1">
    <citation type="submission" date="2013-07" db="EMBL/GenBank/DDBJ databases">
        <title>The Genome Sequence of Cryptococcus dejecticola CBS10117.</title>
        <authorList>
            <consortium name="The Broad Institute Genome Sequencing Platform"/>
            <person name="Cuomo C."/>
            <person name="Litvintseva A."/>
            <person name="Chen Y."/>
            <person name="Heitman J."/>
            <person name="Sun S."/>
            <person name="Springer D."/>
            <person name="Dromer F."/>
            <person name="Young S.K."/>
            <person name="Zeng Q."/>
            <person name="Gargeya S."/>
            <person name="Fitzgerald M."/>
            <person name="Abouelleil A."/>
            <person name="Alvarado L."/>
            <person name="Berlin A.M."/>
            <person name="Chapman S.B."/>
            <person name="Dewar J."/>
            <person name="Goldberg J."/>
            <person name="Griggs A."/>
            <person name="Gujja S."/>
            <person name="Hansen M."/>
            <person name="Howarth C."/>
            <person name="Imamovic A."/>
            <person name="Larimer J."/>
            <person name="McCowan C."/>
            <person name="Murphy C."/>
            <person name="Pearson M."/>
            <person name="Priest M."/>
            <person name="Roberts A."/>
            <person name="Saif S."/>
            <person name="Shea T."/>
            <person name="Sykes S."/>
            <person name="Wortman J."/>
            <person name="Nusbaum C."/>
            <person name="Birren B."/>
        </authorList>
    </citation>
    <scope>NUCLEOTIDE SEQUENCE [LARGE SCALE GENOMIC DNA]</scope>
    <source>
        <strain evidence="2">CBS 10117</strain>
    </source>
</reference>